<dbReference type="KEGG" id="kfa:Q73A0000_05380"/>
<sequence length="116" mass="13657">MVKEKLIILRIQNSKKEDWQKHCAKRNISLTSLIINSVEGRILDDERRKIIVFIEKQDNLFVKIETNINQVAKIVNGQKFISEIELKKFSEKLSEIAILKKQQNETFEKIYSLLAK</sequence>
<evidence type="ECO:0008006" key="3">
    <source>
        <dbReference type="Google" id="ProtNLM"/>
    </source>
</evidence>
<proteinExistence type="predicted"/>
<keyword evidence="2" id="KW-1185">Reference proteome</keyword>
<name>A0A7M2Y883_9FLAO</name>
<dbReference type="AlphaFoldDB" id="A0A7M2Y883"/>
<accession>A0A7M2Y883</accession>
<reference evidence="1 2" key="1">
    <citation type="submission" date="2019-05" db="EMBL/GenBank/DDBJ databases">
        <title>Chryseobacterium sp. isolated from King George Island, maritime Antarctica.</title>
        <authorList>
            <person name="Peng X."/>
        </authorList>
    </citation>
    <scope>NUCLEOTIDE SEQUENCE [LARGE SCALE GENOMIC DNA]</scope>
    <source>
        <strain evidence="1 2">7-3A</strain>
    </source>
</reference>
<dbReference type="Proteomes" id="UP000594195">
    <property type="component" value="Chromosome"/>
</dbReference>
<evidence type="ECO:0000313" key="2">
    <source>
        <dbReference type="Proteomes" id="UP000594195"/>
    </source>
</evidence>
<dbReference type="EMBL" id="CP040442">
    <property type="protein sequence ID" value="QOW09835.1"/>
    <property type="molecule type" value="Genomic_DNA"/>
</dbReference>
<gene>
    <name evidence="1" type="ORF">Q73A0000_05380</name>
</gene>
<protein>
    <recommendedName>
        <fullName evidence="3">Mobilisation protein (MobC)</fullName>
    </recommendedName>
</protein>
<dbReference type="RefSeq" id="WP_193813052.1">
    <property type="nucleotide sequence ID" value="NZ_CP040442.1"/>
</dbReference>
<evidence type="ECO:0000313" key="1">
    <source>
        <dbReference type="EMBL" id="QOW09835.1"/>
    </source>
</evidence>
<organism evidence="1 2">
    <name type="scientific">Kaistella flava</name>
    <name type="common">ex Peng et al. 2021</name>
    <dbReference type="NCBI Taxonomy" id="2038776"/>
    <lineage>
        <taxon>Bacteria</taxon>
        <taxon>Pseudomonadati</taxon>
        <taxon>Bacteroidota</taxon>
        <taxon>Flavobacteriia</taxon>
        <taxon>Flavobacteriales</taxon>
        <taxon>Weeksellaceae</taxon>
        <taxon>Chryseobacterium group</taxon>
        <taxon>Kaistella</taxon>
    </lineage>
</organism>